<protein>
    <submittedName>
        <fullName evidence="1">Uncharacterized protein</fullName>
    </submittedName>
</protein>
<sequence>MEDILVQGRPLVGHGDIWHALYVAPAAKGGILHVVCYYKVKATRNDDGPKNNMGQDAGEFDERWSYVSLEGYVNGEARVMKQDMKFEQQELSWIEDVRLEASYAASILVIRSNRWADPLEWRLQLAFTTDP</sequence>
<evidence type="ECO:0000313" key="1">
    <source>
        <dbReference type="EMBL" id="NNG25542.1"/>
    </source>
</evidence>
<evidence type="ECO:0000313" key="2">
    <source>
        <dbReference type="Proteomes" id="UP000533905"/>
    </source>
</evidence>
<dbReference type="RefSeq" id="WP_171088296.1">
    <property type="nucleotide sequence ID" value="NZ_JABAIV010000010.1"/>
</dbReference>
<organism evidence="1 2">
    <name type="scientific">Telluria aromaticivorans</name>
    <dbReference type="NCBI Taxonomy" id="2725995"/>
    <lineage>
        <taxon>Bacteria</taxon>
        <taxon>Pseudomonadati</taxon>
        <taxon>Pseudomonadota</taxon>
        <taxon>Betaproteobacteria</taxon>
        <taxon>Burkholderiales</taxon>
        <taxon>Oxalobacteraceae</taxon>
        <taxon>Telluria group</taxon>
        <taxon>Telluria</taxon>
    </lineage>
</organism>
<comment type="caution">
    <text evidence="1">The sequence shown here is derived from an EMBL/GenBank/DDBJ whole genome shotgun (WGS) entry which is preliminary data.</text>
</comment>
<keyword evidence="2" id="KW-1185">Reference proteome</keyword>
<accession>A0A7Y2P128</accession>
<dbReference type="AlphaFoldDB" id="A0A7Y2P128"/>
<reference evidence="1 2" key="1">
    <citation type="submission" date="2020-04" db="EMBL/GenBank/DDBJ databases">
        <title>Massilia sp. nov., a cold adapted bacteria isolated from Arctic soil.</title>
        <authorList>
            <person name="Son J."/>
            <person name="Ka J.-O."/>
        </authorList>
    </citation>
    <scope>NUCLEOTIDE SEQUENCE [LARGE SCALE GENOMIC DNA]</scope>
    <source>
        <strain evidence="1 2">ML15P13</strain>
    </source>
</reference>
<name>A0A7Y2P128_9BURK</name>
<proteinExistence type="predicted"/>
<gene>
    <name evidence="1" type="ORF">HGB41_21395</name>
</gene>
<dbReference type="EMBL" id="JABAIV010000010">
    <property type="protein sequence ID" value="NNG25542.1"/>
    <property type="molecule type" value="Genomic_DNA"/>
</dbReference>
<dbReference type="Proteomes" id="UP000533905">
    <property type="component" value="Unassembled WGS sequence"/>
</dbReference>